<dbReference type="EMBL" id="LUGG01000004">
    <property type="protein sequence ID" value="OBZ75660.1"/>
    <property type="molecule type" value="Genomic_DNA"/>
</dbReference>
<sequence length="298" mass="32440">MEDRLSEGTLGELRVRFLPNSSTWHSIKGLNASRRVVQPDHVDRPKIFTPQIVMASSSKTAAPPPAAKTVEVGPASDPKNKRTRTTEDEEAAQPSQATISPPKTAGNFDIYSANLPFLKEVYLPAGKTDPQYEALYATILTYQAKPDYTGRCYLPDTDSSTGRFVSACIADPMSDEEYDIEINAISAKAKLTFTAAERKGFGTPSPTTIGSGISAKLRPAEDHCGLASGSGVFKLTPVWQKHTSSGEVQELYEGYISFNVKYSSLYSRKGFGSGDKFACSFWAVHARKDKDGKEIGLH</sequence>
<reference evidence="2 3" key="1">
    <citation type="submission" date="2016-03" db="EMBL/GenBank/DDBJ databases">
        <title>Whole genome sequencing of Grifola frondosa 9006-11.</title>
        <authorList>
            <person name="Min B."/>
            <person name="Park H."/>
            <person name="Kim J.-G."/>
            <person name="Cho H."/>
            <person name="Oh Y.-L."/>
            <person name="Kong W.-S."/>
            <person name="Choi I.-G."/>
        </authorList>
    </citation>
    <scope>NUCLEOTIDE SEQUENCE [LARGE SCALE GENOMIC DNA]</scope>
    <source>
        <strain evidence="2 3">9006-11</strain>
    </source>
</reference>
<organism evidence="2 3">
    <name type="scientific">Grifola frondosa</name>
    <name type="common">Maitake</name>
    <name type="synonym">Polyporus frondosus</name>
    <dbReference type="NCBI Taxonomy" id="5627"/>
    <lineage>
        <taxon>Eukaryota</taxon>
        <taxon>Fungi</taxon>
        <taxon>Dikarya</taxon>
        <taxon>Basidiomycota</taxon>
        <taxon>Agaricomycotina</taxon>
        <taxon>Agaricomycetes</taxon>
        <taxon>Polyporales</taxon>
        <taxon>Grifolaceae</taxon>
        <taxon>Grifola</taxon>
    </lineage>
</organism>
<dbReference type="AlphaFoldDB" id="A0A1C7MFM2"/>
<comment type="caution">
    <text evidence="2">The sequence shown here is derived from an EMBL/GenBank/DDBJ whole genome shotgun (WGS) entry which is preliminary data.</text>
</comment>
<dbReference type="OMA" id="DPMECLP"/>
<proteinExistence type="predicted"/>
<name>A0A1C7MFM2_GRIFR</name>
<evidence type="ECO:0000313" key="2">
    <source>
        <dbReference type="EMBL" id="OBZ75660.1"/>
    </source>
</evidence>
<evidence type="ECO:0000256" key="1">
    <source>
        <dbReference type="SAM" id="MobiDB-lite"/>
    </source>
</evidence>
<accession>A0A1C7MFM2</accession>
<gene>
    <name evidence="2" type="ORF">A0H81_04472</name>
</gene>
<dbReference type="Proteomes" id="UP000092993">
    <property type="component" value="Unassembled WGS sequence"/>
</dbReference>
<dbReference type="OrthoDB" id="3256283at2759"/>
<evidence type="ECO:0000313" key="3">
    <source>
        <dbReference type="Proteomes" id="UP000092993"/>
    </source>
</evidence>
<protein>
    <submittedName>
        <fullName evidence="2">Uncharacterized protein</fullName>
    </submittedName>
</protein>
<keyword evidence="3" id="KW-1185">Reference proteome</keyword>
<feature type="region of interest" description="Disordered" evidence="1">
    <location>
        <begin position="55"/>
        <end position="104"/>
    </location>
</feature>